<dbReference type="EMBL" id="AP019870">
    <property type="protein sequence ID" value="BBN10432.1"/>
    <property type="molecule type" value="Genomic_DNA"/>
</dbReference>
<dbReference type="InterPro" id="IPR050317">
    <property type="entry name" value="Plant_Fungal_Acyltransferase"/>
</dbReference>
<sequence length="453" mass="50222">MGSEGPAPAVTDLKLEMVGEPETIVPASATDTSPVFLSNIDQVVVIPVETVYFYPANPEKGLDKLVDTLRDALAKVLVPYHFMAGRLQMNTEEMRLQIDCNRAGAQFTHYTSGVAIADLGDVTLPNPAFRGLVPTKFNATVVFELPLLAIQVTTFKCGGYTVGVMMNHTLFDGPGAIGFFMNYTALARGEELLYEPDFDRTPLKARDPPTPTHEHFEFFKLSDLTGTDNPFTTPGSAEAEYVAMQNSMDHVTRVIPFTPEMIEILKKRALEGDTIKRVSTFEAVAAHLWLARTKSVDLMPDMPTNLLFAVDIRRRMKPPLSKHFAGNGVFSSCARATPEEIEKMSFVEAVQHIQKAIERVTDDYVRSSIDWGQINRGVPALFGGFFLSAWWKMPFYEIDYGWGKPIYAGPIVTPLIEFVLLLSNGTQDGGLNLVIALEPEQMARFEENVKITA</sequence>
<dbReference type="Pfam" id="PF02458">
    <property type="entry name" value="Transferase"/>
    <property type="match status" value="1"/>
</dbReference>
<protein>
    <submittedName>
        <fullName evidence="3">Uncharacterized protein</fullName>
    </submittedName>
</protein>
<evidence type="ECO:0000313" key="5">
    <source>
        <dbReference type="Proteomes" id="UP001162541"/>
    </source>
</evidence>
<dbReference type="PANTHER" id="PTHR31642:SF231">
    <property type="entry name" value="BAHD FAMILY ACYLTRANSFERASE, CLADE V"/>
    <property type="match status" value="1"/>
</dbReference>
<organism evidence="3 4">
    <name type="scientific">Marchantia polymorpha subsp. ruderalis</name>
    <dbReference type="NCBI Taxonomy" id="1480154"/>
    <lineage>
        <taxon>Eukaryota</taxon>
        <taxon>Viridiplantae</taxon>
        <taxon>Streptophyta</taxon>
        <taxon>Embryophyta</taxon>
        <taxon>Marchantiophyta</taxon>
        <taxon>Marchantiopsida</taxon>
        <taxon>Marchantiidae</taxon>
        <taxon>Marchantiales</taxon>
        <taxon>Marchantiaceae</taxon>
        <taxon>Marchantia</taxon>
    </lineage>
</organism>
<evidence type="ECO:0000313" key="4">
    <source>
        <dbReference type="Proteomes" id="UP000077202"/>
    </source>
</evidence>
<dbReference type="InterPro" id="IPR023213">
    <property type="entry name" value="CAT-like_dom_sf"/>
</dbReference>
<evidence type="ECO:0000313" key="2">
    <source>
        <dbReference type="EMBL" id="BBN10432.1"/>
    </source>
</evidence>
<reference evidence="2" key="2">
    <citation type="journal article" date="2019" name="Curr. Biol.">
        <title>Chromatin organization in early land plants reveals an ancestral association between H3K27me3, transposons, and constitutive heterochromatin.</title>
        <authorList>
            <person name="Montgomery S.A."/>
            <person name="Tanizawa Y."/>
            <person name="Galik B."/>
            <person name="Wang N."/>
            <person name="Ito T."/>
            <person name="Mochizuki T."/>
            <person name="Akimcheva S."/>
            <person name="Bowman J."/>
            <person name="Cognat V."/>
            <person name="Drouard L."/>
            <person name="Ekker H."/>
            <person name="Houng S."/>
            <person name="Kohchi T."/>
            <person name="Lin S."/>
            <person name="Liu L.D."/>
            <person name="Nakamura Y."/>
            <person name="Valeeva L.R."/>
            <person name="Shakirov E.V."/>
            <person name="Shippen D.E."/>
            <person name="Wei W."/>
            <person name="Yagura M."/>
            <person name="Yamaoka S."/>
            <person name="Yamato K.T."/>
            <person name="Liu C."/>
            <person name="Berger F."/>
        </authorList>
    </citation>
    <scope>NUCLEOTIDE SEQUENCE [LARGE SCALE GENOMIC DNA]</scope>
    <source>
        <strain evidence="2">Tak-1</strain>
    </source>
</reference>
<accession>A0A176WQK5</accession>
<evidence type="ECO:0000256" key="1">
    <source>
        <dbReference type="ARBA" id="ARBA00009861"/>
    </source>
</evidence>
<dbReference type="GO" id="GO:0016747">
    <property type="term" value="F:acyltransferase activity, transferring groups other than amino-acyl groups"/>
    <property type="evidence" value="ECO:0007669"/>
    <property type="project" value="TreeGrafter"/>
</dbReference>
<reference evidence="3 4" key="1">
    <citation type="submission" date="2016-03" db="EMBL/GenBank/DDBJ databases">
        <title>Mechanisms controlling the formation of the plant cell surface in tip-growing cells are functionally conserved among land plants.</title>
        <authorList>
            <person name="Honkanen S."/>
            <person name="Jones V.A."/>
            <person name="Morieri G."/>
            <person name="Champion C."/>
            <person name="Hetherington A.J."/>
            <person name="Kelly S."/>
            <person name="Saint-Marcoux D."/>
            <person name="Proust H."/>
            <person name="Prescott H."/>
            <person name="Dolan L."/>
        </authorList>
    </citation>
    <scope>NUCLEOTIDE SEQUENCE [LARGE SCALE GENOMIC DNA]</scope>
    <source>
        <strain evidence="4">cv. Tak-1 and cv. Tak-2</strain>
        <tissue evidence="3">Whole gametophyte</tissue>
    </source>
</reference>
<gene>
    <name evidence="3" type="ORF">AXG93_2587s1150</name>
    <name evidence="2" type="ORF">Mp_5g03520</name>
</gene>
<evidence type="ECO:0000313" key="3">
    <source>
        <dbReference type="EMBL" id="OAE35400.1"/>
    </source>
</evidence>
<reference evidence="5" key="3">
    <citation type="journal article" date="2020" name="Curr. Biol.">
        <title>Chromatin organization in early land plants reveals an ancestral association between H3K27me3, transposons, and constitutive heterochromatin.</title>
        <authorList>
            <person name="Montgomery S.A."/>
            <person name="Tanizawa Y."/>
            <person name="Galik B."/>
            <person name="Wang N."/>
            <person name="Ito T."/>
            <person name="Mochizuki T."/>
            <person name="Akimcheva S."/>
            <person name="Bowman J.L."/>
            <person name="Cognat V."/>
            <person name="Marechal-Drouard L."/>
            <person name="Ekker H."/>
            <person name="Hong S.F."/>
            <person name="Kohchi T."/>
            <person name="Lin S.S."/>
            <person name="Liu L.D."/>
            <person name="Nakamura Y."/>
            <person name="Valeeva L.R."/>
            <person name="Shakirov E.V."/>
            <person name="Shippen D.E."/>
            <person name="Wei W.L."/>
            <person name="Yagura M."/>
            <person name="Yamaoka S."/>
            <person name="Yamato K.T."/>
            <person name="Liu C."/>
            <person name="Berger F."/>
        </authorList>
    </citation>
    <scope>NUCLEOTIDE SEQUENCE [LARGE SCALE GENOMIC DNA]</scope>
    <source>
        <strain evidence="5">Tak-1</strain>
    </source>
</reference>
<dbReference type="Proteomes" id="UP000077202">
    <property type="component" value="Unassembled WGS sequence"/>
</dbReference>
<keyword evidence="4" id="KW-1185">Reference proteome</keyword>
<name>A0A176WQK5_MARPO</name>
<proteinExistence type="inferred from homology"/>
<dbReference type="Proteomes" id="UP001162541">
    <property type="component" value="Chromosome 5"/>
</dbReference>
<dbReference type="Gene3D" id="3.30.559.10">
    <property type="entry name" value="Chloramphenicol acetyltransferase-like domain"/>
    <property type="match status" value="2"/>
</dbReference>
<comment type="similarity">
    <text evidence="1">Belongs to the plant acyltransferase family.</text>
</comment>
<dbReference type="EMBL" id="LVLJ01000172">
    <property type="protein sequence ID" value="OAE35400.1"/>
    <property type="molecule type" value="Genomic_DNA"/>
</dbReference>
<dbReference type="PANTHER" id="PTHR31642">
    <property type="entry name" value="TRICHOTHECENE 3-O-ACETYLTRANSFERASE"/>
    <property type="match status" value="1"/>
</dbReference>
<dbReference type="AlphaFoldDB" id="A0A176WQK5"/>